<dbReference type="EMBL" id="ANOF01000127">
    <property type="protein sequence ID" value="EMI25358.1"/>
    <property type="molecule type" value="Genomic_DNA"/>
</dbReference>
<feature type="compositionally biased region" description="Basic residues" evidence="1">
    <location>
        <begin position="1"/>
        <end position="19"/>
    </location>
</feature>
<accession>M5S178</accession>
<feature type="compositionally biased region" description="Low complexity" evidence="1">
    <location>
        <begin position="36"/>
        <end position="47"/>
    </location>
</feature>
<name>M5S178_9BACT</name>
<sequence length="1765" mass="194165">MSPAKKKSGQSTKAAKKTSPKQTATKPKAVKKATKIKAAPATAATKSKPVKKATKKKPAAKRSPTQIRTDAQLAAGGMVHVNSKVDANATEKVVARRYTGAALGDQVVVRLSADRLGPAEDLAMEYLGLQPDGESKPIALRSRQAMGFASWALLTHPESAKDALALVKRIKAAARKAKSKPGHAMDSFVEMAGELNRSVRHFLPPFWEEAARIYKDLGNTTYAGRAIGKALEAERVHALDVDPHRRRDAVLEFTLSGCLSGKALSEYTRDLANQFAPEEAFETLMDLMVRRTMGGMPPMATAAKDLAKFAKSAGKDADEEVDSFLENVISSPAMSRASMQFWKSVKKNVARLVAADDAFGVWLLAHTDPQASYQGDSPVWEWLNLLDEWKVLPLLGKPASELPADVEIPGGRAGWIGRLASVETSPQPRLFDLISLTADVIRDEAEPIPLIGRGYYGGVLDADALELMLELKLPIGQVLDHRPISFEGWLRAEVDHERRNSQLKHLIADERFGPKVYSAFPELVTFTGSVRERRSYGRTLADQRSFEQAAANHEAVRELWWRFLDNHLQKLEQGGLYDAEVSLNTLVRCAGATTGQQFPELEKRLKKIDMVAVLQRTLAAGVLDEFGWPALDAFGDEQALPKNSRRQVVVDTSFPFVTLLVNGKVESIGPSGQRTLGEFQLGKDQYVQLIIPVGNDAVIGLQDNSAGYEHQIAWLGEGGKGKKTDQYFYGFDIEKLLPHDGGVFYGSRVLMPGDQSLPSSEHWFSDGERFWTLKNRYHVWNEFDTSNDAASKPTASLQEIDPVTGKPLRDSIPPWFEDQSSHGGMVNWQMSHWMPAPPGITQSPLGVADGMLGFCVVQRRDQRYESRGMDGREIVLNSPPMQDGGMTFATAIIDKPATDSLWYVSNREELIDADSGMKIANLSGNVTRYCEGQPMKLPTLFYHFYQVRCGGSSAKLRKISLKQAKQLFEAGAIEHEALKTKADPTNPDPNREAGAVAVQQFLPKAPPRLVKGIARISRIAAVEKVSLDKLISKVDGTADEAKRVKKSANTQTAAEWLNDPAVKNGLTELQIPLDSIQVPTSSYGAHRNTLSPEQLIAATKFFTGGEVERQPRGNGVYFGLIDDAASAAWKAFWDNAHRGADDGVPPKQRIAGPYQNALQFVSDCGILDLPGKMVVHVAEAPDEAAAKRLAKAGKGVNDDRAVAYVEGKTRHLAYKVDSYLANKVVVLSYSESGEPKPPKSYAIIDSAPLRKRWSGKSIRHFLEAVAKVDTLPLVSTEKLADAAQKLGVSPIEVALGWMANFRTVHYGQEKLTKELRAHYGWKVNEIKTAVTAADADPVPLSVLANGCRRDCVGALGKNIDRCFDFMVEAWKETQKASVQLPTKVIGQLQSLRGGYFRFDMKLFSELLADPSNSPVLMTRDLEFGYSKQRHREVLEGSLHPPLTFSLSEVLPILPAAIRFLNYSLPHGDPARTKIPGLIDAVRDYLLNPKTTLPMGCSRTEPYSADQETDVEGTIETFSTMIAKCQPAADGFQTFDSGLVVGAVMPPAVDLWFRPAQLQNESDAGALHVAAALTFDWETDGTQQLHFADFTRLMRSEEMTCIADHNRQTTLTVGAWEQDPRVSSPETVKIAAKKCKLSEDAATLYLQLLALPDCTAANIKSWNDWTTARFKKAAEQLVDGQYVVSAKRSRAGRDVFLPGGWEALKLPNLPIETWKLPLFGYTNSDRLRGGYASLIVCPRTLSDQFAKAWQRIEEGDTPKYEEEMPG</sequence>
<feature type="region of interest" description="Disordered" evidence="1">
    <location>
        <begin position="1"/>
        <end position="68"/>
    </location>
</feature>
<dbReference type="PATRIC" id="fig|1263868.3.peg.4423"/>
<protein>
    <submittedName>
        <fullName evidence="2">DNA-binding protein</fullName>
    </submittedName>
</protein>
<organism evidence="2 3">
    <name type="scientific">Rhodopirellula europaea SH398</name>
    <dbReference type="NCBI Taxonomy" id="1263868"/>
    <lineage>
        <taxon>Bacteria</taxon>
        <taxon>Pseudomonadati</taxon>
        <taxon>Planctomycetota</taxon>
        <taxon>Planctomycetia</taxon>
        <taxon>Pirellulales</taxon>
        <taxon>Pirellulaceae</taxon>
        <taxon>Rhodopirellula</taxon>
    </lineage>
</organism>
<evidence type="ECO:0000313" key="3">
    <source>
        <dbReference type="Proteomes" id="UP000011996"/>
    </source>
</evidence>
<dbReference type="RefSeq" id="WP_008669110.1">
    <property type="nucleotide sequence ID" value="NZ_ANOF01000127.1"/>
</dbReference>
<dbReference type="OrthoDB" id="218750at2"/>
<dbReference type="STRING" id="1263868.RESH_04083"/>
<feature type="compositionally biased region" description="Basic residues" evidence="1">
    <location>
        <begin position="48"/>
        <end position="60"/>
    </location>
</feature>
<keyword evidence="2" id="KW-0238">DNA-binding</keyword>
<proteinExistence type="predicted"/>
<comment type="caution">
    <text evidence="2">The sequence shown here is derived from an EMBL/GenBank/DDBJ whole genome shotgun (WGS) entry which is preliminary data.</text>
</comment>
<evidence type="ECO:0000313" key="2">
    <source>
        <dbReference type="EMBL" id="EMI25358.1"/>
    </source>
</evidence>
<reference evidence="2 3" key="1">
    <citation type="journal article" date="2013" name="Mar. Genomics">
        <title>Expression of sulfatases in Rhodopirellula baltica and the diversity of sulfatases in the genus Rhodopirellula.</title>
        <authorList>
            <person name="Wegner C.E."/>
            <person name="Richter-Heitmann T."/>
            <person name="Klindworth A."/>
            <person name="Klockow C."/>
            <person name="Richter M."/>
            <person name="Achstetter T."/>
            <person name="Glockner F.O."/>
            <person name="Harder J."/>
        </authorList>
    </citation>
    <scope>NUCLEOTIDE SEQUENCE [LARGE SCALE GENOMIC DNA]</scope>
    <source>
        <strain evidence="2 3">SH398</strain>
    </source>
</reference>
<dbReference type="Proteomes" id="UP000011996">
    <property type="component" value="Unassembled WGS sequence"/>
</dbReference>
<dbReference type="GO" id="GO:0003677">
    <property type="term" value="F:DNA binding"/>
    <property type="evidence" value="ECO:0007669"/>
    <property type="project" value="UniProtKB-KW"/>
</dbReference>
<evidence type="ECO:0000256" key="1">
    <source>
        <dbReference type="SAM" id="MobiDB-lite"/>
    </source>
</evidence>
<gene>
    <name evidence="2" type="ORF">RESH_04083</name>
</gene>